<protein>
    <submittedName>
        <fullName evidence="1">Uncharacterized protein</fullName>
    </submittedName>
</protein>
<dbReference type="EMBL" id="OFTC01000038">
    <property type="protein sequence ID" value="SOZ39239.1"/>
    <property type="molecule type" value="Genomic_DNA"/>
</dbReference>
<reference evidence="1 2" key="1">
    <citation type="submission" date="2018-01" db="EMBL/GenBank/DDBJ databases">
        <authorList>
            <person name="Clerissi C."/>
        </authorList>
    </citation>
    <scope>NUCLEOTIDE SEQUENCE [LARGE SCALE GENOMIC DNA]</scope>
    <source>
        <strain evidence="1">Cupriavidus taiwanensis STM 6082</strain>
    </source>
</reference>
<dbReference type="Proteomes" id="UP000256710">
    <property type="component" value="Unassembled WGS sequence"/>
</dbReference>
<comment type="caution">
    <text evidence="1">The sequence shown here is derived from an EMBL/GenBank/DDBJ whole genome shotgun (WGS) entry which is preliminary data.</text>
</comment>
<keyword evidence="2" id="KW-1185">Reference proteome</keyword>
<organism evidence="1 2">
    <name type="scientific">Cupriavidus neocaledonicus</name>
    <dbReference type="NCBI Taxonomy" id="1040979"/>
    <lineage>
        <taxon>Bacteria</taxon>
        <taxon>Pseudomonadati</taxon>
        <taxon>Pseudomonadota</taxon>
        <taxon>Betaproteobacteria</taxon>
        <taxon>Burkholderiales</taxon>
        <taxon>Burkholderiaceae</taxon>
        <taxon>Cupriavidus</taxon>
    </lineage>
</organism>
<dbReference type="RefSeq" id="WP_018003648.1">
    <property type="nucleotide sequence ID" value="NZ_AQUR01000018.1"/>
</dbReference>
<evidence type="ECO:0000313" key="1">
    <source>
        <dbReference type="EMBL" id="SOZ39239.1"/>
    </source>
</evidence>
<proteinExistence type="predicted"/>
<name>A0ABY1V9D6_9BURK</name>
<accession>A0ABY1V9D6</accession>
<evidence type="ECO:0000313" key="2">
    <source>
        <dbReference type="Proteomes" id="UP000256710"/>
    </source>
</evidence>
<gene>
    <name evidence="1" type="ORF">CBM2605_B150018</name>
</gene>
<sequence length="77" mass="8652">MMSESDFRQRVRETLVADVPVDVRRAWSEAQLRTWWATVSSQDSALGAYRPHGDSPPIEHVIEICEDLLGPAAKQTS</sequence>